<keyword evidence="1 3" id="KW-0479">Metal-binding</keyword>
<dbReference type="PANTHER" id="PTHR35848:SF9">
    <property type="entry name" value="SLL1358 PROTEIN"/>
    <property type="match status" value="1"/>
</dbReference>
<dbReference type="InterPro" id="IPR011051">
    <property type="entry name" value="RmlC_Cupin_sf"/>
</dbReference>
<feature type="binding site" evidence="3">
    <location>
        <position position="397"/>
    </location>
    <ligand>
        <name>Mn(2+)</name>
        <dbReference type="ChEBI" id="CHEBI:29035"/>
        <label>2</label>
    </ligand>
</feature>
<keyword evidence="5" id="KW-0732">Signal</keyword>
<dbReference type="OMA" id="ELHWHKA"/>
<dbReference type="InterPro" id="IPR051610">
    <property type="entry name" value="GPI/OXD"/>
</dbReference>
<feature type="binding site" evidence="3">
    <location>
        <position position="443"/>
    </location>
    <ligand>
        <name>Mn(2+)</name>
        <dbReference type="ChEBI" id="CHEBI:29035"/>
        <label>2</label>
    </ligand>
</feature>
<dbReference type="InterPro" id="IPR014710">
    <property type="entry name" value="RmlC-like_jellyroll"/>
</dbReference>
<feature type="domain" description="Cupin type-1" evidence="6">
    <location>
        <begin position="153"/>
        <end position="317"/>
    </location>
</feature>
<dbReference type="SMART" id="SM00835">
    <property type="entry name" value="Cupin_1"/>
    <property type="match status" value="2"/>
</dbReference>
<feature type="compositionally biased region" description="Low complexity" evidence="4">
    <location>
        <begin position="71"/>
        <end position="84"/>
    </location>
</feature>
<evidence type="ECO:0000256" key="3">
    <source>
        <dbReference type="PIRSR" id="PIRSR617774-2"/>
    </source>
</evidence>
<feature type="binding site" evidence="3">
    <location>
        <position position="399"/>
    </location>
    <ligand>
        <name>Mn(2+)</name>
        <dbReference type="ChEBI" id="CHEBI:29035"/>
        <label>2</label>
    </ligand>
</feature>
<dbReference type="InterPro" id="IPR017774">
    <property type="entry name" value="Bicupin_oxalate_deCO2ase/Oxase"/>
</dbReference>
<accession>A0A060SMB0</accession>
<dbReference type="STRING" id="5643.A0A060SMB0"/>
<feature type="binding site" evidence="3">
    <location>
        <position position="262"/>
    </location>
    <ligand>
        <name>Mn(2+)</name>
        <dbReference type="ChEBI" id="CHEBI:29035"/>
        <label>1</label>
    </ligand>
</feature>
<dbReference type="SUPFAM" id="SSF51182">
    <property type="entry name" value="RmlC-like cupins"/>
    <property type="match status" value="1"/>
</dbReference>
<organism evidence="7 8">
    <name type="scientific">Pycnoporus cinnabarinus</name>
    <name type="common">Cinnabar-red polypore</name>
    <name type="synonym">Trametes cinnabarina</name>
    <dbReference type="NCBI Taxonomy" id="5643"/>
    <lineage>
        <taxon>Eukaryota</taxon>
        <taxon>Fungi</taxon>
        <taxon>Dikarya</taxon>
        <taxon>Basidiomycota</taxon>
        <taxon>Agaricomycotina</taxon>
        <taxon>Agaricomycetes</taxon>
        <taxon>Polyporales</taxon>
        <taxon>Polyporaceae</taxon>
        <taxon>Trametes</taxon>
    </lineage>
</organism>
<name>A0A060SMB0_PYCCI</name>
<keyword evidence="8" id="KW-1185">Reference proteome</keyword>
<dbReference type="HOGENOM" id="CLU_030515_2_0_1"/>
<evidence type="ECO:0000256" key="2">
    <source>
        <dbReference type="PIRSR" id="PIRSR617774-1"/>
    </source>
</evidence>
<evidence type="ECO:0000256" key="5">
    <source>
        <dbReference type="SAM" id="SignalP"/>
    </source>
</evidence>
<feature type="binding site" evidence="3">
    <location>
        <position position="202"/>
    </location>
    <ligand>
        <name>Mn(2+)</name>
        <dbReference type="ChEBI" id="CHEBI:29035"/>
        <label>1</label>
    </ligand>
</feature>
<evidence type="ECO:0000313" key="7">
    <source>
        <dbReference type="EMBL" id="CDO75540.1"/>
    </source>
</evidence>
<evidence type="ECO:0000313" key="8">
    <source>
        <dbReference type="Proteomes" id="UP000029665"/>
    </source>
</evidence>
<dbReference type="OrthoDB" id="10263073at2759"/>
<dbReference type="GO" id="GO:0046872">
    <property type="term" value="F:metal ion binding"/>
    <property type="evidence" value="ECO:0007669"/>
    <property type="project" value="UniProtKB-KW"/>
</dbReference>
<dbReference type="NCBIfam" id="TIGR03404">
    <property type="entry name" value="bicupin_oxalic"/>
    <property type="match status" value="1"/>
</dbReference>
<proteinExistence type="predicted"/>
<dbReference type="EMBL" id="CCBP010000279">
    <property type="protein sequence ID" value="CDO75540.1"/>
    <property type="molecule type" value="Genomic_DNA"/>
</dbReference>
<dbReference type="Pfam" id="PF00190">
    <property type="entry name" value="Cupin_1"/>
    <property type="match status" value="2"/>
</dbReference>
<feature type="region of interest" description="Disordered" evidence="4">
    <location>
        <begin position="59"/>
        <end position="114"/>
    </location>
</feature>
<dbReference type="CDD" id="cd20304">
    <property type="entry name" value="cupin_OxDC_N"/>
    <property type="match status" value="1"/>
</dbReference>
<dbReference type="CDD" id="cd20305">
    <property type="entry name" value="cupin_OxDC_C"/>
    <property type="match status" value="1"/>
</dbReference>
<evidence type="ECO:0000256" key="1">
    <source>
        <dbReference type="ARBA" id="ARBA00022723"/>
    </source>
</evidence>
<feature type="binding site" evidence="3">
    <location>
        <position position="404"/>
    </location>
    <ligand>
        <name>Mn(2+)</name>
        <dbReference type="ChEBI" id="CHEBI:29035"/>
        <label>2</label>
    </ligand>
</feature>
<comment type="cofactor">
    <cofactor evidence="3">
        <name>Mn(2+)</name>
        <dbReference type="ChEBI" id="CHEBI:29035"/>
    </cofactor>
    <text evidence="3">Binds 2 manganese ions per subunit.</text>
</comment>
<dbReference type="GO" id="GO:0033609">
    <property type="term" value="P:oxalate metabolic process"/>
    <property type="evidence" value="ECO:0007669"/>
    <property type="project" value="InterPro"/>
</dbReference>
<feature type="chain" id="PRO_5001592385" description="Cupin type-1 domain-containing protein" evidence="5">
    <location>
        <begin position="21"/>
        <end position="506"/>
    </location>
</feature>
<dbReference type="Gene3D" id="2.60.120.10">
    <property type="entry name" value="Jelly Rolls"/>
    <property type="match status" value="2"/>
</dbReference>
<dbReference type="PANTHER" id="PTHR35848">
    <property type="entry name" value="OXALATE-BINDING PROTEIN"/>
    <property type="match status" value="1"/>
</dbReference>
<dbReference type="Proteomes" id="UP000029665">
    <property type="component" value="Unassembled WGS sequence"/>
</dbReference>
<feature type="binding site" evidence="3">
    <location>
        <position position="196"/>
    </location>
    <ligand>
        <name>Mn(2+)</name>
        <dbReference type="ChEBI" id="CHEBI:29035"/>
        <label>1</label>
    </ligand>
</feature>
<evidence type="ECO:0000256" key="4">
    <source>
        <dbReference type="SAM" id="MobiDB-lite"/>
    </source>
</evidence>
<sequence length="506" mass="53931">MLNFSKAILCAVVLAKYAAAAPAGVSSSVASSATAPVSIAPSSAFASASSAVSSAFASPSSSSADNVLRHTSSTAPSTTSSAAPEWETVAPASDDPNGILWTEGSTSDPEGIRGSLGATVIGPQNVPIALQNPDLLAPPTTDSGSVQNAKWPFALSHNRLQTGGWARQQNVDVMPIAKSMAGVNMRLEPGAIRELHWHKTAEWSYVIKGSVQVTAINSDGQNYLGTAVRTYPALPAQEVRSQSPEHIKSAGDLWYFPPGIPHSLQATDDDPDGTEFLLVFDDGAFSEDATFLLTDWLAHVPKEVLAKNFKVNISAFDHIPSQQLYIFPSAAPPDNAKPVDDPQGQVPSPFIFHLSQVNATQLDGGSVKVVDSTTFTVSTAIAVAEVTVEPGAMRELHWHPTQDEWAYYLEGEGRVTLFAAESNARTFNYQAGDVGFVPASFGHYVENIGNTTLKFLEIFNTDRYQDISLQQWLALTPPDLVKAHLGLDDETIAHLSKTKYTVVGAA</sequence>
<comment type="caution">
    <text evidence="7">The sequence shown here is derived from an EMBL/GenBank/DDBJ whole genome shotgun (WGS) entry which is preliminary data.</text>
</comment>
<feature type="binding site" evidence="3">
    <location>
        <position position="198"/>
    </location>
    <ligand>
        <name>Mn(2+)</name>
        <dbReference type="ChEBI" id="CHEBI:29035"/>
        <label>1</label>
    </ligand>
</feature>
<keyword evidence="3" id="KW-0464">Manganese</keyword>
<dbReference type="InterPro" id="IPR006045">
    <property type="entry name" value="Cupin_1"/>
</dbReference>
<gene>
    <name evidence="7" type="ORF">BN946_scf184883.g2</name>
</gene>
<dbReference type="AlphaFoldDB" id="A0A060SMB0"/>
<protein>
    <recommendedName>
        <fullName evidence="6">Cupin type-1 domain-containing protein</fullName>
    </recommendedName>
</protein>
<evidence type="ECO:0000259" key="6">
    <source>
        <dbReference type="SMART" id="SM00835"/>
    </source>
</evidence>
<reference evidence="7" key="1">
    <citation type="submission" date="2014-01" db="EMBL/GenBank/DDBJ databases">
        <title>The genome of the white-rot fungus Pycnoporus cinnabarinus: a basidiomycete model with a versatile arsenal for lignocellulosic biomass breakdown.</title>
        <authorList>
            <person name="Levasseur A."/>
            <person name="Lomascolo A."/>
            <person name="Ruiz-Duenas F.J."/>
            <person name="Uzan E."/>
            <person name="Piumi F."/>
            <person name="Kues U."/>
            <person name="Ram A.F.J."/>
            <person name="Murat C."/>
            <person name="Haon M."/>
            <person name="Benoit I."/>
            <person name="Arfi Y."/>
            <person name="Chevret D."/>
            <person name="Drula E."/>
            <person name="Kwon M.J."/>
            <person name="Gouret P."/>
            <person name="Lesage-Meessen L."/>
            <person name="Lombard V."/>
            <person name="Mariette J."/>
            <person name="Noirot C."/>
            <person name="Park J."/>
            <person name="Patyshakuliyeva A."/>
            <person name="Wieneger R.A.B."/>
            <person name="Wosten H.A.B."/>
            <person name="Martin F."/>
            <person name="Coutinho P.M."/>
            <person name="de Vries R."/>
            <person name="Martinez A.T."/>
            <person name="Klopp C."/>
            <person name="Pontarotti P."/>
            <person name="Henrissat B."/>
            <person name="Record E."/>
        </authorList>
    </citation>
    <scope>NUCLEOTIDE SEQUENCE [LARGE SCALE GENOMIC DNA]</scope>
    <source>
        <strain evidence="7">BRFM137</strain>
    </source>
</reference>
<feature type="domain" description="Cupin type-1" evidence="6">
    <location>
        <begin position="352"/>
        <end position="493"/>
    </location>
</feature>
<feature type="active site" description="Proton donor" evidence="2">
    <location>
        <position position="457"/>
    </location>
</feature>
<feature type="signal peptide" evidence="5">
    <location>
        <begin position="1"/>
        <end position="20"/>
    </location>
</feature>